<dbReference type="STRING" id="1385369.N825_04135"/>
<gene>
    <name evidence="2" type="ORF">N825_04135</name>
</gene>
<reference evidence="2 3" key="1">
    <citation type="submission" date="2013-08" db="EMBL/GenBank/DDBJ databases">
        <title>The genome sequence of Skermanella stibiiresistens.</title>
        <authorList>
            <person name="Zhu W."/>
            <person name="Wang G."/>
        </authorList>
    </citation>
    <scope>NUCLEOTIDE SEQUENCE [LARGE SCALE GENOMIC DNA]</scope>
    <source>
        <strain evidence="2 3">SB22</strain>
    </source>
</reference>
<dbReference type="AlphaFoldDB" id="W9H1E4"/>
<organism evidence="2 3">
    <name type="scientific">Skermanella stibiiresistens SB22</name>
    <dbReference type="NCBI Taxonomy" id="1385369"/>
    <lineage>
        <taxon>Bacteria</taxon>
        <taxon>Pseudomonadati</taxon>
        <taxon>Pseudomonadota</taxon>
        <taxon>Alphaproteobacteria</taxon>
        <taxon>Rhodospirillales</taxon>
        <taxon>Azospirillaceae</taxon>
        <taxon>Skermanella</taxon>
    </lineage>
</organism>
<dbReference type="OrthoDB" id="7362090at2"/>
<dbReference type="Proteomes" id="UP000019486">
    <property type="component" value="Unassembled WGS sequence"/>
</dbReference>
<comment type="caution">
    <text evidence="2">The sequence shown here is derived from an EMBL/GenBank/DDBJ whole genome shotgun (WGS) entry which is preliminary data.</text>
</comment>
<keyword evidence="3" id="KW-1185">Reference proteome</keyword>
<protein>
    <submittedName>
        <fullName evidence="2">Uncharacterized protein</fullName>
    </submittedName>
</protein>
<feature type="region of interest" description="Disordered" evidence="1">
    <location>
        <begin position="36"/>
        <end position="61"/>
    </location>
</feature>
<evidence type="ECO:0000313" key="2">
    <source>
        <dbReference type="EMBL" id="EWY39889.1"/>
    </source>
</evidence>
<dbReference type="EMBL" id="AVFL01000010">
    <property type="protein sequence ID" value="EWY39889.1"/>
    <property type="molecule type" value="Genomic_DNA"/>
</dbReference>
<sequence length="144" mass="15578">MAGLLDHLSSLFSRRRGVPPAETGRETASVAASRLGVSGRPPIQQRVAEATNTTGGGKGDAIGDLRRAMAAADQRQARTDADASLLLSVLLSKGHGLNRTQAVQLHEDLMRGCLCEEDRKKLRVLYKTIHGREFSYRIPAPAFD</sequence>
<name>W9H1E4_9PROT</name>
<proteinExistence type="predicted"/>
<evidence type="ECO:0000313" key="3">
    <source>
        <dbReference type="Proteomes" id="UP000019486"/>
    </source>
</evidence>
<accession>W9H1E4</accession>
<dbReference type="RefSeq" id="WP_037453265.1">
    <property type="nucleotide sequence ID" value="NZ_AVFL01000010.1"/>
</dbReference>
<evidence type="ECO:0000256" key="1">
    <source>
        <dbReference type="SAM" id="MobiDB-lite"/>
    </source>
</evidence>